<organism evidence="3 4">
    <name type="scientific">Vespula pensylvanica</name>
    <name type="common">Western yellow jacket</name>
    <name type="synonym">Wasp</name>
    <dbReference type="NCBI Taxonomy" id="30213"/>
    <lineage>
        <taxon>Eukaryota</taxon>
        <taxon>Metazoa</taxon>
        <taxon>Ecdysozoa</taxon>
        <taxon>Arthropoda</taxon>
        <taxon>Hexapoda</taxon>
        <taxon>Insecta</taxon>
        <taxon>Pterygota</taxon>
        <taxon>Neoptera</taxon>
        <taxon>Endopterygota</taxon>
        <taxon>Hymenoptera</taxon>
        <taxon>Apocrita</taxon>
        <taxon>Aculeata</taxon>
        <taxon>Vespoidea</taxon>
        <taxon>Vespidae</taxon>
        <taxon>Vespinae</taxon>
        <taxon>Vespula</taxon>
    </lineage>
</organism>
<dbReference type="AlphaFoldDB" id="A0A834U8K7"/>
<comment type="caution">
    <text evidence="3">The sequence shown here is derived from an EMBL/GenBank/DDBJ whole genome shotgun (WGS) entry which is preliminary data.</text>
</comment>
<evidence type="ECO:0000256" key="2">
    <source>
        <dbReference type="SAM" id="Phobius"/>
    </source>
</evidence>
<feature type="compositionally biased region" description="Basic and acidic residues" evidence="1">
    <location>
        <begin position="66"/>
        <end position="84"/>
    </location>
</feature>
<dbReference type="EMBL" id="JACSDY010000008">
    <property type="protein sequence ID" value="KAF7421666.1"/>
    <property type="molecule type" value="Genomic_DNA"/>
</dbReference>
<feature type="compositionally biased region" description="Basic and acidic residues" evidence="1">
    <location>
        <begin position="10"/>
        <end position="34"/>
    </location>
</feature>
<evidence type="ECO:0000256" key="1">
    <source>
        <dbReference type="SAM" id="MobiDB-lite"/>
    </source>
</evidence>
<keyword evidence="2" id="KW-0812">Transmembrane</keyword>
<gene>
    <name evidence="3" type="ORF">H0235_009502</name>
</gene>
<keyword evidence="4" id="KW-1185">Reference proteome</keyword>
<sequence>MLGEEEKEEEEKIGKEKKERGLNTEIRARSEQVESRFTYSNDLDPESGGPPAGCGIESASRQRKGNLREKRGVRGKRQKEVEKKEEEEDEEEDEEEEEEEMVMLLVAVAMAMVVVVLLLLKEERSRGVADLPRSIILLILFLTFYR</sequence>
<dbReference type="Proteomes" id="UP000600918">
    <property type="component" value="Unassembled WGS sequence"/>
</dbReference>
<feature type="compositionally biased region" description="Acidic residues" evidence="1">
    <location>
        <begin position="85"/>
        <end position="99"/>
    </location>
</feature>
<proteinExistence type="predicted"/>
<keyword evidence="2" id="KW-0472">Membrane</keyword>
<keyword evidence="2" id="KW-1133">Transmembrane helix</keyword>
<accession>A0A834U8K7</accession>
<evidence type="ECO:0000313" key="4">
    <source>
        <dbReference type="Proteomes" id="UP000600918"/>
    </source>
</evidence>
<protein>
    <submittedName>
        <fullName evidence="3">Uncharacterized protein</fullName>
    </submittedName>
</protein>
<feature type="region of interest" description="Disordered" evidence="1">
    <location>
        <begin position="1"/>
        <end position="99"/>
    </location>
</feature>
<feature type="transmembrane region" description="Helical" evidence="2">
    <location>
        <begin position="101"/>
        <end position="120"/>
    </location>
</feature>
<evidence type="ECO:0000313" key="3">
    <source>
        <dbReference type="EMBL" id="KAF7421666.1"/>
    </source>
</evidence>
<name>A0A834U8K7_VESPE</name>
<reference evidence="3" key="1">
    <citation type="journal article" date="2020" name="G3 (Bethesda)">
        <title>High-Quality Assemblies for Three Invasive Social Wasps from the &lt;i&gt;Vespula&lt;/i&gt; Genus.</title>
        <authorList>
            <person name="Harrop T.W.R."/>
            <person name="Guhlin J."/>
            <person name="McLaughlin G.M."/>
            <person name="Permina E."/>
            <person name="Stockwell P."/>
            <person name="Gilligan J."/>
            <person name="Le Lec M.F."/>
            <person name="Gruber M.A.M."/>
            <person name="Quinn O."/>
            <person name="Lovegrove M."/>
            <person name="Duncan E.J."/>
            <person name="Remnant E.J."/>
            <person name="Van Eeckhoven J."/>
            <person name="Graham B."/>
            <person name="Knapp R.A."/>
            <person name="Langford K.W."/>
            <person name="Kronenberg Z."/>
            <person name="Press M.O."/>
            <person name="Eacker S.M."/>
            <person name="Wilson-Rankin E.E."/>
            <person name="Purcell J."/>
            <person name="Lester P.J."/>
            <person name="Dearden P.K."/>
        </authorList>
    </citation>
    <scope>NUCLEOTIDE SEQUENCE</scope>
    <source>
        <strain evidence="3">Volc-1</strain>
    </source>
</reference>